<keyword evidence="7" id="KW-1185">Reference proteome</keyword>
<dbReference type="RefSeq" id="XP_008607809.1">
    <property type="nucleotide sequence ID" value="XM_008609587.1"/>
</dbReference>
<evidence type="ECO:0000256" key="1">
    <source>
        <dbReference type="ARBA" id="ARBA00004922"/>
    </source>
</evidence>
<dbReference type="InterPro" id="IPR029489">
    <property type="entry name" value="OGT/SEC/SPY_C"/>
</dbReference>
<dbReference type="Gene3D" id="3.40.50.2000">
    <property type="entry name" value="Glycogen Phosphorylase B"/>
    <property type="match status" value="1"/>
</dbReference>
<evidence type="ECO:0000259" key="5">
    <source>
        <dbReference type="Pfam" id="PF13844"/>
    </source>
</evidence>
<reference evidence="6 7" key="1">
    <citation type="submission" date="2012-04" db="EMBL/GenBank/DDBJ databases">
        <title>The Genome Sequence of Saprolegnia declina VS20.</title>
        <authorList>
            <consortium name="The Broad Institute Genome Sequencing Platform"/>
            <person name="Russ C."/>
            <person name="Nusbaum C."/>
            <person name="Tyler B."/>
            <person name="van West P."/>
            <person name="Dieguez-Uribeondo J."/>
            <person name="de Bruijn I."/>
            <person name="Tripathy S."/>
            <person name="Jiang R."/>
            <person name="Young S.K."/>
            <person name="Zeng Q."/>
            <person name="Gargeya S."/>
            <person name="Fitzgerald M."/>
            <person name="Haas B."/>
            <person name="Abouelleil A."/>
            <person name="Alvarado L."/>
            <person name="Arachchi H.M."/>
            <person name="Berlin A."/>
            <person name="Chapman S.B."/>
            <person name="Goldberg J."/>
            <person name="Griggs A."/>
            <person name="Gujja S."/>
            <person name="Hansen M."/>
            <person name="Howarth C."/>
            <person name="Imamovic A."/>
            <person name="Larimer J."/>
            <person name="McCowen C."/>
            <person name="Montmayeur A."/>
            <person name="Murphy C."/>
            <person name="Neiman D."/>
            <person name="Pearson M."/>
            <person name="Priest M."/>
            <person name="Roberts A."/>
            <person name="Saif S."/>
            <person name="Shea T."/>
            <person name="Sisk P."/>
            <person name="Sykes S."/>
            <person name="Wortman J."/>
            <person name="Nusbaum C."/>
            <person name="Birren B."/>
        </authorList>
    </citation>
    <scope>NUCLEOTIDE SEQUENCE [LARGE SCALE GENOMIC DNA]</scope>
    <source>
        <strain evidence="6 7">VS20</strain>
    </source>
</reference>
<dbReference type="InParanoid" id="T0QY81"/>
<sequence length="306" mass="34364">MPRQQFLHVCAAADVVLDTFPVGGGRTTLEILAVGTPVIVHEPRTTILQLSAAMYTLMDMPELIAYSDDDYVAKALAVGRNATYRRLLSQRILDRHDVLFNQSSVVDEWSKMLQTIVATPPPTPNNQQQQSDPVVFGIYLYLQVLGETFAFQVRASERHRTMDIAAKFGQVHELEPLYVAFIETVLYKGVSRLDRPIVATLVVPSPGLDPDEIVVDIRLGDDIWLAAHYALWRHRVPSSRDVIDSILNEWRVVGGQLDTTLQWRAIRDRFPETNYVPAPIHDNCVTLVLTSCKRLSLFLPMTTGAS</sequence>
<keyword evidence="2" id="KW-0808">Transferase</keyword>
<gene>
    <name evidence="6" type="ORF">SDRG_03938</name>
</gene>
<dbReference type="AlphaFoldDB" id="T0QY81"/>
<dbReference type="GO" id="GO:0016740">
    <property type="term" value="F:transferase activity"/>
    <property type="evidence" value="ECO:0007669"/>
    <property type="project" value="UniProtKB-KW"/>
</dbReference>
<keyword evidence="4" id="KW-0802">TPR repeat</keyword>
<dbReference type="Proteomes" id="UP000030762">
    <property type="component" value="Unassembled WGS sequence"/>
</dbReference>
<dbReference type="OrthoDB" id="9991317at2759"/>
<proteinExistence type="predicted"/>
<dbReference type="EMBL" id="JH767140">
    <property type="protein sequence ID" value="EQC38985.1"/>
    <property type="molecule type" value="Genomic_DNA"/>
</dbReference>
<evidence type="ECO:0000256" key="2">
    <source>
        <dbReference type="ARBA" id="ARBA00022679"/>
    </source>
</evidence>
<evidence type="ECO:0000256" key="4">
    <source>
        <dbReference type="ARBA" id="ARBA00022803"/>
    </source>
</evidence>
<evidence type="ECO:0000256" key="3">
    <source>
        <dbReference type="ARBA" id="ARBA00022737"/>
    </source>
</evidence>
<dbReference type="GeneID" id="19944665"/>
<accession>T0QY81</accession>
<evidence type="ECO:0000313" key="7">
    <source>
        <dbReference type="Proteomes" id="UP000030762"/>
    </source>
</evidence>
<keyword evidence="3" id="KW-0677">Repeat</keyword>
<dbReference type="Pfam" id="PF13844">
    <property type="entry name" value="Glyco_transf_41"/>
    <property type="match status" value="1"/>
</dbReference>
<dbReference type="VEuPathDB" id="FungiDB:SDRG_03938"/>
<dbReference type="eggNOG" id="KOG4626">
    <property type="taxonomic scope" value="Eukaryota"/>
</dbReference>
<name>T0QY81_SAPDV</name>
<feature type="domain" description="O-GlcNAc transferase C-terminal" evidence="5">
    <location>
        <begin position="11"/>
        <end position="96"/>
    </location>
</feature>
<protein>
    <recommendedName>
        <fullName evidence="5">O-GlcNAc transferase C-terminal domain-containing protein</fullName>
    </recommendedName>
</protein>
<organism evidence="6 7">
    <name type="scientific">Saprolegnia diclina (strain VS20)</name>
    <dbReference type="NCBI Taxonomy" id="1156394"/>
    <lineage>
        <taxon>Eukaryota</taxon>
        <taxon>Sar</taxon>
        <taxon>Stramenopiles</taxon>
        <taxon>Oomycota</taxon>
        <taxon>Saprolegniomycetes</taxon>
        <taxon>Saprolegniales</taxon>
        <taxon>Saprolegniaceae</taxon>
        <taxon>Saprolegnia</taxon>
    </lineage>
</organism>
<comment type="pathway">
    <text evidence="1">Protein modification; protein glycosylation.</text>
</comment>
<evidence type="ECO:0000313" key="6">
    <source>
        <dbReference type="EMBL" id="EQC38985.1"/>
    </source>
</evidence>